<gene>
    <name evidence="2" type="ordered locus">TP03_0780</name>
</gene>
<organism evidence="2 3">
    <name type="scientific">Theileria parva</name>
    <name type="common">East coast fever infection agent</name>
    <dbReference type="NCBI Taxonomy" id="5875"/>
    <lineage>
        <taxon>Eukaryota</taxon>
        <taxon>Sar</taxon>
        <taxon>Alveolata</taxon>
        <taxon>Apicomplexa</taxon>
        <taxon>Aconoidasida</taxon>
        <taxon>Piroplasmida</taxon>
        <taxon>Theileriidae</taxon>
        <taxon>Theileria</taxon>
    </lineage>
</organism>
<dbReference type="KEGG" id="tpv:TP03_0780"/>
<dbReference type="VEuPathDB" id="PiroplasmaDB:TpMuguga_03g00780"/>
<proteinExistence type="predicted"/>
<feature type="signal peptide" evidence="1">
    <location>
        <begin position="1"/>
        <end position="24"/>
    </location>
</feature>
<evidence type="ECO:0000256" key="1">
    <source>
        <dbReference type="SAM" id="SignalP"/>
    </source>
</evidence>
<evidence type="ECO:0000313" key="2">
    <source>
        <dbReference type="EMBL" id="EAN30621.1"/>
    </source>
</evidence>
<dbReference type="eggNOG" id="ENOG502QXEZ">
    <property type="taxonomic scope" value="Eukaryota"/>
</dbReference>
<comment type="caution">
    <text evidence="2">The sequence shown here is derived from an EMBL/GenBank/DDBJ whole genome shotgun (WGS) entry which is preliminary data.</text>
</comment>
<evidence type="ECO:0000313" key="3">
    <source>
        <dbReference type="Proteomes" id="UP000001949"/>
    </source>
</evidence>
<sequence>MNGEIRQILLILFICAQIVVLTKQHTPSKNIKTGNKIIKNTENTLEPGRFSQLQGYGTVEDVEPQPKIRIYVYNPPNSFNPTNEMFSERTLREMENERFKEQSNKAENEFESIKESQKRQLARIMGNICENFEKHEFLDAVERYSNEI</sequence>
<protein>
    <submittedName>
        <fullName evidence="2">Uncharacterized protein</fullName>
    </submittedName>
</protein>
<keyword evidence="3" id="KW-1185">Reference proteome</keyword>
<dbReference type="AlphaFoldDB" id="Q4MYR1"/>
<dbReference type="OMA" id="NEMFSER"/>
<dbReference type="EMBL" id="AAGK01000006">
    <property type="protein sequence ID" value="EAN30621.1"/>
    <property type="molecule type" value="Genomic_DNA"/>
</dbReference>
<feature type="chain" id="PRO_5004241030" evidence="1">
    <location>
        <begin position="25"/>
        <end position="148"/>
    </location>
</feature>
<dbReference type="Proteomes" id="UP000001949">
    <property type="component" value="Unassembled WGS sequence"/>
</dbReference>
<reference evidence="2 3" key="1">
    <citation type="journal article" date="2005" name="Science">
        <title>Genome sequence of Theileria parva, a bovine pathogen that transforms lymphocytes.</title>
        <authorList>
            <person name="Gardner M.J."/>
            <person name="Bishop R."/>
            <person name="Shah T."/>
            <person name="de Villiers E.P."/>
            <person name="Carlton J.M."/>
            <person name="Hall N."/>
            <person name="Ren Q."/>
            <person name="Paulsen I.T."/>
            <person name="Pain A."/>
            <person name="Berriman M."/>
            <person name="Wilson R.J.M."/>
            <person name="Sato S."/>
            <person name="Ralph S.A."/>
            <person name="Mann D.J."/>
            <person name="Xiong Z."/>
            <person name="Shallom S.J."/>
            <person name="Weidman J."/>
            <person name="Jiang L."/>
            <person name="Lynn J."/>
            <person name="Weaver B."/>
            <person name="Shoaibi A."/>
            <person name="Domingo A.R."/>
            <person name="Wasawo D."/>
            <person name="Crabtree J."/>
            <person name="Wortman J.R."/>
            <person name="Haas B."/>
            <person name="Angiuoli S.V."/>
            <person name="Creasy T.H."/>
            <person name="Lu C."/>
            <person name="Suh B."/>
            <person name="Silva J.C."/>
            <person name="Utterback T.R."/>
            <person name="Feldblyum T.V."/>
            <person name="Pertea M."/>
            <person name="Allen J."/>
            <person name="Nierman W.C."/>
            <person name="Taracha E.L.N."/>
            <person name="Salzberg S.L."/>
            <person name="White O.R."/>
            <person name="Fitzhugh H.A."/>
            <person name="Morzaria S."/>
            <person name="Venter J.C."/>
            <person name="Fraser C.M."/>
            <person name="Nene V."/>
        </authorList>
    </citation>
    <scope>NUCLEOTIDE SEQUENCE [LARGE SCALE GENOMIC DNA]</scope>
    <source>
        <strain evidence="2 3">Muguga</strain>
    </source>
</reference>
<keyword evidence="1" id="KW-0732">Signal</keyword>
<name>Q4MYR1_THEPA</name>
<accession>Q4MYR1</accession>
<dbReference type="InParanoid" id="Q4MYR1"/>